<dbReference type="RefSeq" id="WP_128810757.1">
    <property type="nucleotide sequence ID" value="NZ_CP032093.1"/>
</dbReference>
<reference evidence="1 2" key="1">
    <citation type="submission" date="2018-08" db="EMBL/GenBank/DDBJ databases">
        <title>Genomic taxonomy of the Vibrionaceae family.</title>
        <authorList>
            <person name="Gomez-Gil B."/>
            <person name="Tanaka M."/>
            <person name="Sawabe T."/>
            <person name="Enciso-Ibarra K."/>
        </authorList>
    </citation>
    <scope>NUCLEOTIDE SEQUENCE [LARGE SCALE GENOMIC DNA]</scope>
    <source>
        <strain evidence="1 2">CAIM 1831</strain>
    </source>
</reference>
<protein>
    <submittedName>
        <fullName evidence="1">Uncharacterized protein</fullName>
    </submittedName>
</protein>
<gene>
    <name evidence="1" type="ORF">D1115_06475</name>
</gene>
<accession>A0ABN5PFU0</accession>
<proteinExistence type="predicted"/>
<sequence length="136" mass="15101">MRFYYILKTLEPVIVSKTTATTTNHQALDHISGSAVLGLVASDIYPQKAHDSDLTWSLFHSGEVQFGPCYPLIDGELSLPTPASWHFEKGEKVVNKGRYQGEKITNHANFERQAGCNISSAAMVLLRAKVKRVKLN</sequence>
<evidence type="ECO:0000313" key="2">
    <source>
        <dbReference type="Proteomes" id="UP000262832"/>
    </source>
</evidence>
<dbReference type="Proteomes" id="UP000262832">
    <property type="component" value="Chromosome I"/>
</dbReference>
<dbReference type="EMBL" id="CP032093">
    <property type="protein sequence ID" value="AXY00924.1"/>
    <property type="molecule type" value="Genomic_DNA"/>
</dbReference>
<keyword evidence="2" id="KW-1185">Reference proteome</keyword>
<name>A0ABN5PFU0_9VIBR</name>
<organism evidence="1 2">
    <name type="scientific">Vibrio alfacsensis</name>
    <dbReference type="NCBI Taxonomy" id="1074311"/>
    <lineage>
        <taxon>Bacteria</taxon>
        <taxon>Pseudomonadati</taxon>
        <taxon>Pseudomonadota</taxon>
        <taxon>Gammaproteobacteria</taxon>
        <taxon>Vibrionales</taxon>
        <taxon>Vibrionaceae</taxon>
        <taxon>Vibrio</taxon>
    </lineage>
</organism>
<evidence type="ECO:0000313" key="1">
    <source>
        <dbReference type="EMBL" id="AXY00924.1"/>
    </source>
</evidence>